<name>C0P854_MAIZE</name>
<protein>
    <submittedName>
        <fullName evidence="2">Uncharacterized protein</fullName>
    </submittedName>
</protein>
<evidence type="ECO:0000256" key="1">
    <source>
        <dbReference type="SAM" id="MobiDB-lite"/>
    </source>
</evidence>
<sequence length="110" mass="11946">MIVSSCSEDWKLDNSRASSRGRMARRLGNRPRSSDSDCTSGSALHTIQYVFLTPLRQWRVIWSLGASGSGRDTASRSSAACGVRRTASRDLRRTLHCSGVEDGAEAAASR</sequence>
<evidence type="ECO:0000313" key="2">
    <source>
        <dbReference type="EMBL" id="ACN29170.1"/>
    </source>
</evidence>
<reference evidence="2" key="1">
    <citation type="journal article" date="2009" name="PLoS Genet.">
        <title>Sequencing, mapping, and analysis of 27,455 maize full-length cDNAs.</title>
        <authorList>
            <person name="Soderlund C."/>
            <person name="Descour A."/>
            <person name="Kudrna D."/>
            <person name="Bomhoff M."/>
            <person name="Boyd L."/>
            <person name="Currie J."/>
            <person name="Angelova A."/>
            <person name="Collura K."/>
            <person name="Wissotski M."/>
            <person name="Ashley E."/>
            <person name="Morrow D."/>
            <person name="Fernandes J."/>
            <person name="Walbot V."/>
            <person name="Yu Y."/>
        </authorList>
    </citation>
    <scope>NUCLEOTIDE SEQUENCE</scope>
    <source>
        <strain evidence="2">B73</strain>
    </source>
</reference>
<dbReference type="AlphaFoldDB" id="C0P854"/>
<proteinExistence type="evidence at transcript level"/>
<feature type="region of interest" description="Disordered" evidence="1">
    <location>
        <begin position="16"/>
        <end position="40"/>
    </location>
</feature>
<reference evidence="2" key="2">
    <citation type="submission" date="2012-06" db="EMBL/GenBank/DDBJ databases">
        <authorList>
            <person name="Yu Y."/>
            <person name="Currie J."/>
            <person name="Lomeli R."/>
            <person name="Angelova A."/>
            <person name="Collura K."/>
            <person name="Wissotski M."/>
            <person name="Campos D."/>
            <person name="Kudrna D."/>
            <person name="Golser W."/>
            <person name="Ashely E."/>
            <person name="Descour A."/>
            <person name="Fernandes J."/>
            <person name="Soderlund C."/>
            <person name="Walbot V."/>
        </authorList>
    </citation>
    <scope>NUCLEOTIDE SEQUENCE</scope>
    <source>
        <strain evidence="2">B73</strain>
    </source>
</reference>
<organism evidence="2">
    <name type="scientific">Zea mays</name>
    <name type="common">Maize</name>
    <dbReference type="NCBI Taxonomy" id="4577"/>
    <lineage>
        <taxon>Eukaryota</taxon>
        <taxon>Viridiplantae</taxon>
        <taxon>Streptophyta</taxon>
        <taxon>Embryophyta</taxon>
        <taxon>Tracheophyta</taxon>
        <taxon>Spermatophyta</taxon>
        <taxon>Magnoliopsida</taxon>
        <taxon>Liliopsida</taxon>
        <taxon>Poales</taxon>
        <taxon>Poaceae</taxon>
        <taxon>PACMAD clade</taxon>
        <taxon>Panicoideae</taxon>
        <taxon>Andropogonodae</taxon>
        <taxon>Andropogoneae</taxon>
        <taxon>Tripsacinae</taxon>
        <taxon>Zea</taxon>
    </lineage>
</organism>
<accession>C0P854</accession>
<dbReference type="EMBL" id="BT064473">
    <property type="protein sequence ID" value="ACN29170.1"/>
    <property type="molecule type" value="mRNA"/>
</dbReference>